<dbReference type="GO" id="GO:0006412">
    <property type="term" value="P:translation"/>
    <property type="evidence" value="ECO:0007669"/>
    <property type="project" value="UniProtKB-UniRule"/>
</dbReference>
<dbReference type="Proteomes" id="UP000886101">
    <property type="component" value="Unassembled WGS sequence"/>
</dbReference>
<protein>
    <recommendedName>
        <fullName evidence="2">Aspartyl/glutamyl-tRNA(Asn/Gln) amidotransferase subunit C</fullName>
        <shortName evidence="2">Asp/Glu-ADT subunit C</shortName>
        <ecNumber evidence="2">6.3.5.-</ecNumber>
    </recommendedName>
</protein>
<gene>
    <name evidence="2 3" type="primary">gatC</name>
    <name evidence="3" type="ORF">ENJ96_06865</name>
</gene>
<dbReference type="PANTHER" id="PTHR15004:SF0">
    <property type="entry name" value="GLUTAMYL-TRNA(GLN) AMIDOTRANSFERASE SUBUNIT C, MITOCHONDRIAL"/>
    <property type="match status" value="1"/>
</dbReference>
<evidence type="ECO:0000313" key="3">
    <source>
        <dbReference type="EMBL" id="HHI97557.1"/>
    </source>
</evidence>
<dbReference type="Gene3D" id="1.10.20.60">
    <property type="entry name" value="Glu-tRNAGln amidotransferase C subunit, N-terminal domain"/>
    <property type="match status" value="1"/>
</dbReference>
<dbReference type="GO" id="GO:0006450">
    <property type="term" value="P:regulation of translational fidelity"/>
    <property type="evidence" value="ECO:0007669"/>
    <property type="project" value="InterPro"/>
</dbReference>
<dbReference type="EMBL" id="DROK01000198">
    <property type="protein sequence ID" value="HHI97557.1"/>
    <property type="molecule type" value="Genomic_DNA"/>
</dbReference>
<dbReference type="NCBIfam" id="TIGR00135">
    <property type="entry name" value="gatC"/>
    <property type="match status" value="1"/>
</dbReference>
<keyword evidence="2" id="KW-0436">Ligase</keyword>
<sequence>MSITKEEVQHVAHLARLEFSEEELERFTEQLAQILSYVEKLNELDTSQVEPTYHALKLTNIFREDEVKESIPTEEALSNAPQRENGFFVVPKVIK</sequence>
<name>A0A7V5P0D1_9BACT</name>
<dbReference type="Pfam" id="PF02686">
    <property type="entry name" value="GatC"/>
    <property type="match status" value="1"/>
</dbReference>
<dbReference type="GO" id="GO:0005524">
    <property type="term" value="F:ATP binding"/>
    <property type="evidence" value="ECO:0007669"/>
    <property type="project" value="UniProtKB-KW"/>
</dbReference>
<comment type="catalytic activity">
    <reaction evidence="2">
        <text>L-glutamyl-tRNA(Gln) + L-glutamine + ATP + H2O = L-glutaminyl-tRNA(Gln) + L-glutamate + ADP + phosphate + H(+)</text>
        <dbReference type="Rhea" id="RHEA:17521"/>
        <dbReference type="Rhea" id="RHEA-COMP:9681"/>
        <dbReference type="Rhea" id="RHEA-COMP:9684"/>
        <dbReference type="ChEBI" id="CHEBI:15377"/>
        <dbReference type="ChEBI" id="CHEBI:15378"/>
        <dbReference type="ChEBI" id="CHEBI:29985"/>
        <dbReference type="ChEBI" id="CHEBI:30616"/>
        <dbReference type="ChEBI" id="CHEBI:43474"/>
        <dbReference type="ChEBI" id="CHEBI:58359"/>
        <dbReference type="ChEBI" id="CHEBI:78520"/>
        <dbReference type="ChEBI" id="CHEBI:78521"/>
        <dbReference type="ChEBI" id="CHEBI:456216"/>
    </reaction>
</comment>
<reference evidence="3" key="1">
    <citation type="journal article" date="2020" name="mSystems">
        <title>Genome- and Community-Level Interaction Insights into Carbon Utilization and Element Cycling Functions of Hydrothermarchaeota in Hydrothermal Sediment.</title>
        <authorList>
            <person name="Zhou Z."/>
            <person name="Liu Y."/>
            <person name="Xu W."/>
            <person name="Pan J."/>
            <person name="Luo Z.H."/>
            <person name="Li M."/>
        </authorList>
    </citation>
    <scope>NUCLEOTIDE SEQUENCE [LARGE SCALE GENOMIC DNA]</scope>
    <source>
        <strain evidence="3">HyVt-533</strain>
    </source>
</reference>
<dbReference type="InterPro" id="IPR003837">
    <property type="entry name" value="GatC"/>
</dbReference>
<comment type="function">
    <text evidence="2">Allows the formation of correctly charged Asn-tRNA(Asn) or Gln-tRNA(Gln) through the transamidation of misacylated Asp-tRNA(Asn) or Glu-tRNA(Gln) in organisms which lack either or both of asparaginyl-tRNA or glutaminyl-tRNA synthetases. The reaction takes place in the presence of glutamine and ATP through an activated phospho-Asp-tRNA(Asn) or phospho-Glu-tRNA(Gln).</text>
</comment>
<comment type="similarity">
    <text evidence="2">Belongs to the GatC family.</text>
</comment>
<organism evidence="3">
    <name type="scientific">Thermodesulfatator atlanticus</name>
    <dbReference type="NCBI Taxonomy" id="501497"/>
    <lineage>
        <taxon>Bacteria</taxon>
        <taxon>Pseudomonadati</taxon>
        <taxon>Thermodesulfobacteriota</taxon>
        <taxon>Thermodesulfobacteria</taxon>
        <taxon>Thermodesulfobacteriales</taxon>
        <taxon>Thermodesulfatatoraceae</taxon>
        <taxon>Thermodesulfatator</taxon>
    </lineage>
</organism>
<comment type="subunit">
    <text evidence="2">Heterotrimer of A, B and C subunits.</text>
</comment>
<dbReference type="InterPro" id="IPR036113">
    <property type="entry name" value="Asp/Glu-ADT_sf_sub_c"/>
</dbReference>
<comment type="catalytic activity">
    <reaction evidence="2">
        <text>L-aspartyl-tRNA(Asn) + L-glutamine + ATP + H2O = L-asparaginyl-tRNA(Asn) + L-glutamate + ADP + phosphate + 2 H(+)</text>
        <dbReference type="Rhea" id="RHEA:14513"/>
        <dbReference type="Rhea" id="RHEA-COMP:9674"/>
        <dbReference type="Rhea" id="RHEA-COMP:9677"/>
        <dbReference type="ChEBI" id="CHEBI:15377"/>
        <dbReference type="ChEBI" id="CHEBI:15378"/>
        <dbReference type="ChEBI" id="CHEBI:29985"/>
        <dbReference type="ChEBI" id="CHEBI:30616"/>
        <dbReference type="ChEBI" id="CHEBI:43474"/>
        <dbReference type="ChEBI" id="CHEBI:58359"/>
        <dbReference type="ChEBI" id="CHEBI:78515"/>
        <dbReference type="ChEBI" id="CHEBI:78516"/>
        <dbReference type="ChEBI" id="CHEBI:456216"/>
    </reaction>
</comment>
<evidence type="ECO:0000256" key="2">
    <source>
        <dbReference type="HAMAP-Rule" id="MF_00122"/>
    </source>
</evidence>
<dbReference type="GO" id="GO:0050567">
    <property type="term" value="F:glutaminyl-tRNA synthase (glutamine-hydrolyzing) activity"/>
    <property type="evidence" value="ECO:0007669"/>
    <property type="project" value="UniProtKB-UniRule"/>
</dbReference>
<dbReference type="GO" id="GO:0070681">
    <property type="term" value="P:glutaminyl-tRNAGln biosynthesis via transamidation"/>
    <property type="evidence" value="ECO:0007669"/>
    <property type="project" value="TreeGrafter"/>
</dbReference>
<keyword evidence="2" id="KW-0547">Nucleotide-binding</keyword>
<accession>A0A7V5P0D1</accession>
<dbReference type="AlphaFoldDB" id="A0A7V5P0D1"/>
<keyword evidence="1 2" id="KW-0067">ATP-binding</keyword>
<comment type="caution">
    <text evidence="3">The sequence shown here is derived from an EMBL/GenBank/DDBJ whole genome shotgun (WGS) entry which is preliminary data.</text>
</comment>
<dbReference type="HAMAP" id="MF_00122">
    <property type="entry name" value="GatC"/>
    <property type="match status" value="1"/>
</dbReference>
<keyword evidence="2" id="KW-0648">Protein biosynthesis</keyword>
<proteinExistence type="inferred from homology"/>
<dbReference type="SUPFAM" id="SSF141000">
    <property type="entry name" value="Glu-tRNAGln amidotransferase C subunit"/>
    <property type="match status" value="1"/>
</dbReference>
<dbReference type="PANTHER" id="PTHR15004">
    <property type="entry name" value="GLUTAMYL-TRNA(GLN) AMIDOTRANSFERASE SUBUNIT C, MITOCHONDRIAL"/>
    <property type="match status" value="1"/>
</dbReference>
<dbReference type="EC" id="6.3.5.-" evidence="2"/>
<evidence type="ECO:0000256" key="1">
    <source>
        <dbReference type="ARBA" id="ARBA00022840"/>
    </source>
</evidence>